<reference evidence="1 2" key="1">
    <citation type="submission" date="2018-06" db="EMBL/GenBank/DDBJ databases">
        <authorList>
            <consortium name="Pathogen Informatics"/>
            <person name="Doyle S."/>
        </authorList>
    </citation>
    <scope>NUCLEOTIDE SEQUENCE [LARGE SCALE GENOMIC DNA]</scope>
    <source>
        <strain evidence="1 2">NCTC12475</strain>
    </source>
</reference>
<name>A0A381DM67_9BACT</name>
<sequence>MIITIPNADASLIAMLNAINQKLTKSYKIITNPSNELLEAIKQSDEIIKNPSKFKFYTNIDKLFDELEND</sequence>
<dbReference type="GeneID" id="93090456"/>
<protein>
    <submittedName>
        <fullName evidence="1">Uncharacterized protein</fullName>
    </submittedName>
</protein>
<dbReference type="EMBL" id="UFVD01000001">
    <property type="protein sequence ID" value="SUX11591.1"/>
    <property type="molecule type" value="Genomic_DNA"/>
</dbReference>
<dbReference type="STRING" id="32024.GCA_000788295_00455"/>
<gene>
    <name evidence="1" type="ORF">NCTC12475_01820</name>
</gene>
<evidence type="ECO:0000313" key="1">
    <source>
        <dbReference type="EMBL" id="SUX11591.1"/>
    </source>
</evidence>
<proteinExistence type="predicted"/>
<dbReference type="Proteomes" id="UP000254920">
    <property type="component" value="Unassembled WGS sequence"/>
</dbReference>
<dbReference type="AlphaFoldDB" id="A0A381DM67"/>
<accession>A0A381DM67</accession>
<evidence type="ECO:0000313" key="2">
    <source>
        <dbReference type="Proteomes" id="UP000254920"/>
    </source>
</evidence>
<keyword evidence="2" id="KW-1185">Reference proteome</keyword>
<dbReference type="RefSeq" id="WP_033915554.1">
    <property type="nucleotide sequence ID" value="NZ_CP043427.1"/>
</dbReference>
<organism evidence="1 2">
    <name type="scientific">Campylobacter sputorum subsp. sputorum</name>
    <dbReference type="NCBI Taxonomy" id="32024"/>
    <lineage>
        <taxon>Bacteria</taxon>
        <taxon>Pseudomonadati</taxon>
        <taxon>Campylobacterota</taxon>
        <taxon>Epsilonproteobacteria</taxon>
        <taxon>Campylobacterales</taxon>
        <taxon>Campylobacteraceae</taxon>
        <taxon>Campylobacter</taxon>
    </lineage>
</organism>